<dbReference type="AlphaFoldDB" id="A0A4Q2V9R2"/>
<proteinExistence type="predicted"/>
<dbReference type="Proteomes" id="UP000290540">
    <property type="component" value="Unassembled WGS sequence"/>
</dbReference>
<protein>
    <submittedName>
        <fullName evidence="1">Uncharacterized protein</fullName>
    </submittedName>
</protein>
<evidence type="ECO:0000313" key="2">
    <source>
        <dbReference type="Proteomes" id="UP000290540"/>
    </source>
</evidence>
<gene>
    <name evidence="1" type="ORF">BFJ63_vAg13763</name>
</gene>
<organism evidence="1 2">
    <name type="scientific">Fusarium oxysporum f. sp. narcissi</name>
    <dbReference type="NCBI Taxonomy" id="451672"/>
    <lineage>
        <taxon>Eukaryota</taxon>
        <taxon>Fungi</taxon>
        <taxon>Dikarya</taxon>
        <taxon>Ascomycota</taxon>
        <taxon>Pezizomycotina</taxon>
        <taxon>Sordariomycetes</taxon>
        <taxon>Hypocreomycetidae</taxon>
        <taxon>Hypocreales</taxon>
        <taxon>Nectriaceae</taxon>
        <taxon>Fusarium</taxon>
        <taxon>Fusarium oxysporum species complex</taxon>
    </lineage>
</organism>
<accession>A0A4Q2V9R2</accession>
<evidence type="ECO:0000313" key="1">
    <source>
        <dbReference type="EMBL" id="RYC83360.1"/>
    </source>
</evidence>
<dbReference type="EMBL" id="MQTW01000153">
    <property type="protein sequence ID" value="RYC83360.1"/>
    <property type="molecule type" value="Genomic_DNA"/>
</dbReference>
<sequence>MSLELQIEPAPKTSAHTVIWAGKKYTVFCTLNGHRIPAGNLTDVEWRIGNSNQCYHSVSYTHDEGIAVPSDLKSYPLTTIFMPAKPCQQLIPSSISLSAVYHNGSYNIKFDIAKGYDLQLPAYCSPPEAGRYFDMVKINRKEINKNKIQYTLTTEGSEKKHRKSGIVLRTGYTSIAATGVIYGINLVDEEVYRVNGDVHHSIATTHKAYWYDGNKYPYTEEEIVSKPGEKDVVEFIDTPDFRMGQEEEDAKFVSYRFRARTYFFYDDKDNAESPTHPVLLTSPIEWGYSAELKYIDSNHGFIITASAISPLMTIHSMSLPQWDNFIREDELDTKK</sequence>
<name>A0A4Q2V9R2_FUSOX</name>
<reference evidence="1 2" key="1">
    <citation type="submission" date="2016-12" db="EMBL/GenBank/DDBJ databases">
        <title>Draft genome sequence of Fusarium oxysporum causing rot on Narcissus.</title>
        <authorList>
            <person name="Armitage A.D."/>
            <person name="Taylor A."/>
            <person name="Clarkson J.P."/>
            <person name="Harrison R.J."/>
            <person name="Jackson A.C."/>
        </authorList>
    </citation>
    <scope>NUCLEOTIDE SEQUENCE [LARGE SCALE GENOMIC DNA]</scope>
    <source>
        <strain evidence="1 2">N139</strain>
    </source>
</reference>
<comment type="caution">
    <text evidence="1">The sequence shown here is derived from an EMBL/GenBank/DDBJ whole genome shotgun (WGS) entry which is preliminary data.</text>
</comment>